<dbReference type="Pfam" id="PF04023">
    <property type="entry name" value="FeoA"/>
    <property type="match status" value="1"/>
</dbReference>
<protein>
    <submittedName>
        <fullName evidence="3">FeoA domain protein</fullName>
    </submittedName>
</protein>
<dbReference type="SMART" id="SM00899">
    <property type="entry name" value="FeoA"/>
    <property type="match status" value="1"/>
</dbReference>
<dbReference type="AlphaFoldDB" id="A0A518DJJ9"/>
<reference evidence="3 4" key="1">
    <citation type="submission" date="2019-02" db="EMBL/GenBank/DDBJ databases">
        <title>Deep-cultivation of Planctomycetes and their phenomic and genomic characterization uncovers novel biology.</title>
        <authorList>
            <person name="Wiegand S."/>
            <person name="Jogler M."/>
            <person name="Boedeker C."/>
            <person name="Pinto D."/>
            <person name="Vollmers J."/>
            <person name="Rivas-Marin E."/>
            <person name="Kohn T."/>
            <person name="Peeters S.H."/>
            <person name="Heuer A."/>
            <person name="Rast P."/>
            <person name="Oberbeckmann S."/>
            <person name="Bunk B."/>
            <person name="Jeske O."/>
            <person name="Meyerdierks A."/>
            <person name="Storesund J.E."/>
            <person name="Kallscheuer N."/>
            <person name="Luecker S."/>
            <person name="Lage O.M."/>
            <person name="Pohl T."/>
            <person name="Merkel B.J."/>
            <person name="Hornburger P."/>
            <person name="Mueller R.-W."/>
            <person name="Bruemmer F."/>
            <person name="Labrenz M."/>
            <person name="Spormann A.M."/>
            <person name="Op den Camp H."/>
            <person name="Overmann J."/>
            <person name="Amann R."/>
            <person name="Jetten M.S.M."/>
            <person name="Mascher T."/>
            <person name="Medema M.H."/>
            <person name="Devos D.P."/>
            <person name="Kaster A.-K."/>
            <person name="Ovreas L."/>
            <person name="Rohde M."/>
            <person name="Galperin M.Y."/>
            <person name="Jogler C."/>
        </authorList>
    </citation>
    <scope>NUCLEOTIDE SEQUENCE [LARGE SCALE GENOMIC DNA]</scope>
    <source>
        <strain evidence="3 4">Pla175</strain>
    </source>
</reference>
<organism evidence="3 4">
    <name type="scientific">Pirellulimonas nuda</name>
    <dbReference type="NCBI Taxonomy" id="2528009"/>
    <lineage>
        <taxon>Bacteria</taxon>
        <taxon>Pseudomonadati</taxon>
        <taxon>Planctomycetota</taxon>
        <taxon>Planctomycetia</taxon>
        <taxon>Pirellulales</taxon>
        <taxon>Lacipirellulaceae</taxon>
        <taxon>Pirellulimonas</taxon>
    </lineage>
</organism>
<dbReference type="GO" id="GO:0046914">
    <property type="term" value="F:transition metal ion binding"/>
    <property type="evidence" value="ECO:0007669"/>
    <property type="project" value="InterPro"/>
</dbReference>
<dbReference type="RefSeq" id="WP_197527145.1">
    <property type="nucleotide sequence ID" value="NZ_CP036291.1"/>
</dbReference>
<dbReference type="SUPFAM" id="SSF50037">
    <property type="entry name" value="C-terminal domain of transcriptional repressors"/>
    <property type="match status" value="1"/>
</dbReference>
<keyword evidence="4" id="KW-1185">Reference proteome</keyword>
<evidence type="ECO:0000256" key="1">
    <source>
        <dbReference type="ARBA" id="ARBA00023004"/>
    </source>
</evidence>
<dbReference type="EMBL" id="CP036291">
    <property type="protein sequence ID" value="QDU91654.1"/>
    <property type="molecule type" value="Genomic_DNA"/>
</dbReference>
<feature type="domain" description="Ferrous iron transporter FeoA-like" evidence="2">
    <location>
        <begin position="7"/>
        <end position="76"/>
    </location>
</feature>
<name>A0A518DJJ9_9BACT</name>
<dbReference type="InterPro" id="IPR007167">
    <property type="entry name" value="Fe-transptr_FeoA-like"/>
</dbReference>
<dbReference type="InterPro" id="IPR038157">
    <property type="entry name" value="FeoA_core_dom"/>
</dbReference>
<accession>A0A518DJJ9</accession>
<dbReference type="Gene3D" id="2.30.30.90">
    <property type="match status" value="1"/>
</dbReference>
<evidence type="ECO:0000313" key="3">
    <source>
        <dbReference type="EMBL" id="QDU91654.1"/>
    </source>
</evidence>
<sequence length="83" mass="8284">MTPAESIPMSQLPRGGRAVVVSVDAAASDAVRLKSLGLCAGRSVEVMRASDPLIVRVLGSRIGVASHLAAAVLVAAVPVVPAA</sequence>
<dbReference type="Proteomes" id="UP000317429">
    <property type="component" value="Chromosome"/>
</dbReference>
<dbReference type="InterPro" id="IPR008988">
    <property type="entry name" value="Transcriptional_repressor_C"/>
</dbReference>
<evidence type="ECO:0000313" key="4">
    <source>
        <dbReference type="Proteomes" id="UP000317429"/>
    </source>
</evidence>
<evidence type="ECO:0000259" key="2">
    <source>
        <dbReference type="SMART" id="SM00899"/>
    </source>
</evidence>
<dbReference type="KEGG" id="pnd:Pla175_50840"/>
<proteinExistence type="predicted"/>
<keyword evidence="1" id="KW-0408">Iron</keyword>
<gene>
    <name evidence="3" type="ORF">Pla175_50840</name>
</gene>